<proteinExistence type="inferred from homology"/>
<evidence type="ECO:0000313" key="9">
    <source>
        <dbReference type="Proteomes" id="UP001190700"/>
    </source>
</evidence>
<keyword evidence="6" id="KW-0496">Mitochondrion</keyword>
<dbReference type="GO" id="GO:0042721">
    <property type="term" value="C:TIM22 mitochondrial import inner membrane insertion complex"/>
    <property type="evidence" value="ECO:0007669"/>
    <property type="project" value="InterPro"/>
</dbReference>
<comment type="subcellular location">
    <subcellularLocation>
        <location evidence="1">Mitochondrion inner membrane</location>
        <topology evidence="1">Multi-pass membrane protein</topology>
    </subcellularLocation>
</comment>
<evidence type="ECO:0000256" key="5">
    <source>
        <dbReference type="ARBA" id="ARBA00022989"/>
    </source>
</evidence>
<keyword evidence="7" id="KW-0472">Membrane</keyword>
<sequence length="162" mass="17087">MPENKDDFPKVYTPVKVPGIEELQQQEFTDSCITKGVISTVAGGAMGAVMGIVFGGGGIGADAPLTAEQMNKTVMQTLKEGAKDAGKRSWSYAKTFAGFGAVYSVSECYIEKFRAKHDIYNSGYAGCFTGAALAYKSGPAAQCFGCASVAAFSMLIDKYMGH</sequence>
<dbReference type="Pfam" id="PF02466">
    <property type="entry name" value="Tim17"/>
    <property type="match status" value="1"/>
</dbReference>
<evidence type="ECO:0000256" key="1">
    <source>
        <dbReference type="ARBA" id="ARBA00004448"/>
    </source>
</evidence>
<reference evidence="8 9" key="1">
    <citation type="journal article" date="2015" name="Genome Biol. Evol.">
        <title>Comparative Genomics of a Bacterivorous Green Alga Reveals Evolutionary Causalities and Consequences of Phago-Mixotrophic Mode of Nutrition.</title>
        <authorList>
            <person name="Burns J.A."/>
            <person name="Paasch A."/>
            <person name="Narechania A."/>
            <person name="Kim E."/>
        </authorList>
    </citation>
    <scope>NUCLEOTIDE SEQUENCE [LARGE SCALE GENOMIC DNA]</scope>
    <source>
        <strain evidence="8 9">PLY_AMNH</strain>
    </source>
</reference>
<dbReference type="PANTHER" id="PTHR14110">
    <property type="entry name" value="MITOCHONDRIAL IMPORT INNER MEMBRANE TRANSLOCASE SUBUNIT TIM22"/>
    <property type="match status" value="1"/>
</dbReference>
<keyword evidence="9" id="KW-1185">Reference proteome</keyword>
<dbReference type="PANTHER" id="PTHR14110:SF0">
    <property type="entry name" value="MITOCHONDRIAL IMPORT INNER MEMBRANE TRANSLOCASE SUBUNIT TIM22"/>
    <property type="match status" value="1"/>
</dbReference>
<organism evidence="8 9">
    <name type="scientific">Cymbomonas tetramitiformis</name>
    <dbReference type="NCBI Taxonomy" id="36881"/>
    <lineage>
        <taxon>Eukaryota</taxon>
        <taxon>Viridiplantae</taxon>
        <taxon>Chlorophyta</taxon>
        <taxon>Pyramimonadophyceae</taxon>
        <taxon>Pyramimonadales</taxon>
        <taxon>Pyramimonadaceae</taxon>
        <taxon>Cymbomonas</taxon>
    </lineage>
</organism>
<keyword evidence="4" id="KW-0999">Mitochondrion inner membrane</keyword>
<evidence type="ECO:0000256" key="6">
    <source>
        <dbReference type="ARBA" id="ARBA00023128"/>
    </source>
</evidence>
<evidence type="ECO:0000256" key="4">
    <source>
        <dbReference type="ARBA" id="ARBA00022792"/>
    </source>
</evidence>
<dbReference type="GO" id="GO:0008320">
    <property type="term" value="F:protein transmembrane transporter activity"/>
    <property type="evidence" value="ECO:0007669"/>
    <property type="project" value="TreeGrafter"/>
</dbReference>
<gene>
    <name evidence="8" type="ORF">CYMTET_12786</name>
</gene>
<dbReference type="Proteomes" id="UP001190700">
    <property type="component" value="Unassembled WGS sequence"/>
</dbReference>
<evidence type="ECO:0008006" key="10">
    <source>
        <dbReference type="Google" id="ProtNLM"/>
    </source>
</evidence>
<dbReference type="GO" id="GO:0045039">
    <property type="term" value="P:protein insertion into mitochondrial inner membrane"/>
    <property type="evidence" value="ECO:0007669"/>
    <property type="project" value="InterPro"/>
</dbReference>
<evidence type="ECO:0000256" key="7">
    <source>
        <dbReference type="ARBA" id="ARBA00023136"/>
    </source>
</evidence>
<dbReference type="EMBL" id="LGRX02005015">
    <property type="protein sequence ID" value="KAK3279321.1"/>
    <property type="molecule type" value="Genomic_DNA"/>
</dbReference>
<accession>A0AAE0GKZ9</accession>
<comment type="similarity">
    <text evidence="2">Belongs to the Tim17/Tim22/Tim23 family.</text>
</comment>
<dbReference type="InterPro" id="IPR039175">
    <property type="entry name" value="TIM22"/>
</dbReference>
<evidence type="ECO:0000256" key="2">
    <source>
        <dbReference type="ARBA" id="ARBA00008444"/>
    </source>
</evidence>
<dbReference type="GO" id="GO:0030943">
    <property type="term" value="F:mitochondrion targeting sequence binding"/>
    <property type="evidence" value="ECO:0007669"/>
    <property type="project" value="TreeGrafter"/>
</dbReference>
<keyword evidence="3" id="KW-0812">Transmembrane</keyword>
<name>A0AAE0GKZ9_9CHLO</name>
<protein>
    <recommendedName>
        <fullName evidence="10">Mitochondrial import inner membrane translocase subunit TIM22</fullName>
    </recommendedName>
</protein>
<comment type="caution">
    <text evidence="8">The sequence shown here is derived from an EMBL/GenBank/DDBJ whole genome shotgun (WGS) entry which is preliminary data.</text>
</comment>
<evidence type="ECO:0000313" key="8">
    <source>
        <dbReference type="EMBL" id="KAK3279321.1"/>
    </source>
</evidence>
<evidence type="ECO:0000256" key="3">
    <source>
        <dbReference type="ARBA" id="ARBA00022692"/>
    </source>
</evidence>
<keyword evidence="5" id="KW-1133">Transmembrane helix</keyword>
<dbReference type="AlphaFoldDB" id="A0AAE0GKZ9"/>